<name>A0ABW8B8H0_9ACTN</name>
<dbReference type="RefSeq" id="WP_186777211.1">
    <property type="nucleotide sequence ID" value="NZ_JACLZH010000002.1"/>
</dbReference>
<evidence type="ECO:0000256" key="1">
    <source>
        <dbReference type="SAM" id="MobiDB-lite"/>
    </source>
</evidence>
<dbReference type="Proteomes" id="UP001614264">
    <property type="component" value="Unassembled WGS sequence"/>
</dbReference>
<feature type="compositionally biased region" description="Gly residues" evidence="1">
    <location>
        <begin position="194"/>
        <end position="206"/>
    </location>
</feature>
<feature type="region of interest" description="Disordered" evidence="1">
    <location>
        <begin position="189"/>
        <end position="210"/>
    </location>
</feature>
<gene>
    <name evidence="2" type="ORF">AB4829_08155</name>
</gene>
<protein>
    <submittedName>
        <fullName evidence="2">Uncharacterized protein</fullName>
    </submittedName>
</protein>
<reference evidence="2 3" key="1">
    <citation type="submission" date="2024-07" db="EMBL/GenBank/DDBJ databases">
        <title>Whole genome sequencing of Prodigiosin pigment-producing Streptomyces salinarius isolated from rhizosphere soil of Arachis hypogaea.</title>
        <authorList>
            <person name="Vidhya A."/>
            <person name="Ramya S."/>
        </authorList>
    </citation>
    <scope>NUCLEOTIDE SEQUENCE [LARGE SCALE GENOMIC DNA]</scope>
    <source>
        <strain evidence="2 3">VRMG2420</strain>
    </source>
</reference>
<comment type="caution">
    <text evidence="2">The sequence shown here is derived from an EMBL/GenBank/DDBJ whole genome shotgun (WGS) entry which is preliminary data.</text>
</comment>
<evidence type="ECO:0000313" key="3">
    <source>
        <dbReference type="Proteomes" id="UP001614264"/>
    </source>
</evidence>
<organism evidence="2 3">
    <name type="scientific">Streptomyces salinarius</name>
    <dbReference type="NCBI Taxonomy" id="2762598"/>
    <lineage>
        <taxon>Bacteria</taxon>
        <taxon>Bacillati</taxon>
        <taxon>Actinomycetota</taxon>
        <taxon>Actinomycetes</taxon>
        <taxon>Kitasatosporales</taxon>
        <taxon>Streptomycetaceae</taxon>
        <taxon>Streptomyces</taxon>
    </lineage>
</organism>
<accession>A0ABW8B8H0</accession>
<dbReference type="EMBL" id="JBITPR010000026">
    <property type="protein sequence ID" value="MFI7870566.1"/>
    <property type="molecule type" value="Genomic_DNA"/>
</dbReference>
<evidence type="ECO:0000313" key="2">
    <source>
        <dbReference type="EMBL" id="MFI7870566.1"/>
    </source>
</evidence>
<keyword evidence="3" id="KW-1185">Reference proteome</keyword>
<feature type="region of interest" description="Disordered" evidence="1">
    <location>
        <begin position="1"/>
        <end position="29"/>
    </location>
</feature>
<sequence>MYSHESARTGGAKKDARAPHRSGPALPGQLQGLLGLQGKAGNAAAVQLVRQSGHAEPRPQRHRHSAAGVGVIQRRVSLRDAQNPQSTRELSNEESVRAFLGQYHVSILEGVKTRMGANLGLGASGRVEFAAVAVIKGLLADEKNHVYEDSKAGAQELVEVICARVIKTLAEPQRPPVPATPSAMLRQMNQRQSSGGGPGASQGGPSSGPLADVLAKLARQKMAEHTSDSPFLTGLGKGAQSAVTSRAAVFTEPAPSAESVTEGMRWAAWVALEGEDKVRQVVERAAQQASPEESQRLMAQFDETLESKKREMEGTLLGSVATSGAVGQVANAIPHPGIKAGVKIGSMILGGLATAKKFGDGADAVQKIEQFSPQTYGKLRSARDQALNQAADDYVKRSHESTMEQMRDFGPFG</sequence>
<proteinExistence type="predicted"/>